<name>A0A1I3IIM4_9SPHI</name>
<protein>
    <submittedName>
        <fullName evidence="1">Uncharacterized protein</fullName>
    </submittedName>
</protein>
<sequence>MLDYRLDKFQPLKHILCFDDFDNGLCGWTNLMPNYTLDNFGVRDSIVEKTQWGPIMLSSGTFRFSGTHGSMDGIYSLKLATRPVANPYQEPPAPGSISHAIKRLTMHRKPNRLQFEMWYAYTTEQDRSGLSENDIRAFGVSFDMQDAKARNFVGVRYVNSVNGELKKEWQVMQANDVSDNDWAYGTDGDWCKRGVDPMWYGRRYPDGRADGYQFVPDSRQELCYNESDDKINWLYLRLTYDLHERRYVELQSRDKVFDLGQFQPTDVPPYARIEGLLNPVIWIENDSDRRIFLFVDSVVISVD</sequence>
<dbReference type="AlphaFoldDB" id="A0A1I3IIM4"/>
<dbReference type="STRING" id="1477437.SAMN05444682_104107"/>
<keyword evidence="2" id="KW-1185">Reference proteome</keyword>
<evidence type="ECO:0000313" key="1">
    <source>
        <dbReference type="EMBL" id="SFI47719.1"/>
    </source>
</evidence>
<reference evidence="1 2" key="1">
    <citation type="submission" date="2016-10" db="EMBL/GenBank/DDBJ databases">
        <authorList>
            <person name="de Groot N.N."/>
        </authorList>
    </citation>
    <scope>NUCLEOTIDE SEQUENCE [LARGE SCALE GENOMIC DNA]</scope>
    <source>
        <strain evidence="1 2">RK1</strain>
    </source>
</reference>
<evidence type="ECO:0000313" key="2">
    <source>
        <dbReference type="Proteomes" id="UP000198670"/>
    </source>
</evidence>
<dbReference type="EMBL" id="FOQO01000004">
    <property type="protein sequence ID" value="SFI47719.1"/>
    <property type="molecule type" value="Genomic_DNA"/>
</dbReference>
<accession>A0A1I3IIM4</accession>
<dbReference type="Pfam" id="PF20562">
    <property type="entry name" value="DUF6772"/>
    <property type="match status" value="1"/>
</dbReference>
<dbReference type="Proteomes" id="UP000198670">
    <property type="component" value="Unassembled WGS sequence"/>
</dbReference>
<organism evidence="1 2">
    <name type="scientific">Parapedobacter indicus</name>
    <dbReference type="NCBI Taxonomy" id="1477437"/>
    <lineage>
        <taxon>Bacteria</taxon>
        <taxon>Pseudomonadati</taxon>
        <taxon>Bacteroidota</taxon>
        <taxon>Sphingobacteriia</taxon>
        <taxon>Sphingobacteriales</taxon>
        <taxon>Sphingobacteriaceae</taxon>
        <taxon>Parapedobacter</taxon>
    </lineage>
</organism>
<gene>
    <name evidence="1" type="ORF">SAMN05444682_104107</name>
</gene>
<proteinExistence type="predicted"/>
<dbReference type="InterPro" id="IPR046663">
    <property type="entry name" value="DUF6772"/>
</dbReference>